<evidence type="ECO:0000313" key="2">
    <source>
        <dbReference type="Proteomes" id="UP000183529"/>
    </source>
</evidence>
<accession>A0AAQ1GPU8</accession>
<comment type="caution">
    <text evidence="1">The sequence shown here is derived from an EMBL/GenBank/DDBJ whole genome shotgun (WGS) entry which is preliminary data.</text>
</comment>
<gene>
    <name evidence="1" type="ORF">SAMN05216550_1496</name>
</gene>
<evidence type="ECO:0000313" key="1">
    <source>
        <dbReference type="EMBL" id="SEK15763.1"/>
    </source>
</evidence>
<reference evidence="1 2" key="1">
    <citation type="submission" date="2016-10" db="EMBL/GenBank/DDBJ databases">
        <authorList>
            <person name="Varghese N."/>
            <person name="Submissions S."/>
        </authorList>
    </citation>
    <scope>NUCLEOTIDE SEQUENCE [LARGE SCALE GENOMIC DNA]</scope>
    <source>
        <strain evidence="1 2">LMG 22274</strain>
    </source>
</reference>
<proteinExistence type="predicted"/>
<dbReference type="Proteomes" id="UP000183529">
    <property type="component" value="Unassembled WGS sequence"/>
</dbReference>
<protein>
    <submittedName>
        <fullName evidence="1">Uncharacterized protein</fullName>
    </submittedName>
</protein>
<name>A0AAQ1GPU8_9BURK</name>
<dbReference type="EMBL" id="FNZM01000049">
    <property type="protein sequence ID" value="SEK15763.1"/>
    <property type="molecule type" value="Genomic_DNA"/>
</dbReference>
<organism evidence="1 2">
    <name type="scientific">Paraburkholderia tropica</name>
    <dbReference type="NCBI Taxonomy" id="92647"/>
    <lineage>
        <taxon>Bacteria</taxon>
        <taxon>Pseudomonadati</taxon>
        <taxon>Pseudomonadota</taxon>
        <taxon>Betaproteobacteria</taxon>
        <taxon>Burkholderiales</taxon>
        <taxon>Burkholderiaceae</taxon>
        <taxon>Paraburkholderia</taxon>
    </lineage>
</organism>
<dbReference type="AlphaFoldDB" id="A0AAQ1GPU8"/>
<dbReference type="RefSeq" id="WP_074987886.1">
    <property type="nucleotide sequence ID" value="NZ_CADFGN010000031.1"/>
</dbReference>
<sequence>MRDELLDFLLSKGPQLSGQLAAGLADWLEITPAAARKKIERRNASVRELKLPFARRAKFLYAASQYGSDKFWTRLAEALEEGNGAYARVIRALRARGGLLPLAHLAAAAGISSGARQISFDRAWQDLVETELFQTIEVPGLGECFAFAKKDTNIDELLPDIRARLITETVLLQSVQEWAAKLGLGSFASFELRGIQQGAAPTVSIFEWDLTAPSYVSALTTWSKAGRPNPGFMVLDVLLKDEVELSDVQPFIYKCKTLRQVRNVRTLQFFVAHRYAHEALNAMRREGIIPATTESLFGTDVARALMELTATLKQAATEAVDLEKFSELFAKLGKVGGAVGTLRGALFEFVVADLMRRTVGGANVLMNKIYRKGGKDVAEVDVRVHVPDSEIRFIECKGLLPGRILPDLEVDAWLNKRIPAVREQTIENSEFKNVKLTFELWLTGELSPEAQEKISKAQATVGPNKYTIKVMLAPEIEDAVKKFPDLRKVVKQHFLEHPMAEPLGTINQVSKRQISQVAAAFSDLTHVDFGSTSAEAGQSPA</sequence>